<keyword evidence="9" id="KW-0472">Membrane</keyword>
<dbReference type="CDD" id="cd00075">
    <property type="entry name" value="HATPase"/>
    <property type="match status" value="1"/>
</dbReference>
<dbReference type="InterPro" id="IPR039506">
    <property type="entry name" value="SPOB_a"/>
</dbReference>
<evidence type="ECO:0000256" key="7">
    <source>
        <dbReference type="ARBA" id="ARBA00023012"/>
    </source>
</evidence>
<dbReference type="InterPro" id="IPR036890">
    <property type="entry name" value="HATPase_C_sf"/>
</dbReference>
<feature type="transmembrane region" description="Helical" evidence="9">
    <location>
        <begin position="12"/>
        <end position="30"/>
    </location>
</feature>
<dbReference type="PROSITE" id="PS50109">
    <property type="entry name" value="HIS_KIN"/>
    <property type="match status" value="1"/>
</dbReference>
<dbReference type="InterPro" id="IPR050351">
    <property type="entry name" value="BphY/WalK/GraS-like"/>
</dbReference>
<evidence type="ECO:0000256" key="9">
    <source>
        <dbReference type="SAM" id="Phobius"/>
    </source>
</evidence>
<dbReference type="Gene3D" id="1.10.287.130">
    <property type="match status" value="1"/>
</dbReference>
<dbReference type="RefSeq" id="WP_204702154.1">
    <property type="nucleotide sequence ID" value="NZ_JAFBDQ010000012.1"/>
</dbReference>
<dbReference type="SUPFAM" id="SSF55874">
    <property type="entry name" value="ATPase domain of HSP90 chaperone/DNA topoisomerase II/histidine kinase"/>
    <property type="match status" value="1"/>
</dbReference>
<keyword evidence="8" id="KW-0175">Coiled coil</keyword>
<evidence type="ECO:0000256" key="5">
    <source>
        <dbReference type="ARBA" id="ARBA00022679"/>
    </source>
</evidence>
<dbReference type="InterPro" id="IPR003594">
    <property type="entry name" value="HATPase_dom"/>
</dbReference>
<evidence type="ECO:0000256" key="1">
    <source>
        <dbReference type="ARBA" id="ARBA00000085"/>
    </source>
</evidence>
<sequence>MNQQDNQSQLKLVITMLLVQSFLLIMIVTVNEGKMRQAFFNGSTRFVIAFIVIVSSCLSIMLVLRLYRMITSQAELEIKMLRLEEERQAMQQLKRQHHDFVNNLQTIYSLAQLDKKKELLNYIEGVTEDFQKVKVDSKHSEVQIVEATLLPMKEKALEANIDFSYQLKQGFKKINASTNQIMRILLNLIDNAIDATKKFNREKKIKVIGKEQEEKYIISVYNSGPVIEREKIKEILKEGVSSKGENRGLGLYIVQDILNKVNGRLEIKSEEEVGTEFICYFAKADK</sequence>
<dbReference type="PANTHER" id="PTHR45453">
    <property type="entry name" value="PHOSPHATE REGULON SENSOR PROTEIN PHOR"/>
    <property type="match status" value="1"/>
</dbReference>
<evidence type="ECO:0000313" key="12">
    <source>
        <dbReference type="Proteomes" id="UP000774000"/>
    </source>
</evidence>
<name>A0A938XT83_9FIRM</name>
<feature type="coiled-coil region" evidence="8">
    <location>
        <begin position="73"/>
        <end position="103"/>
    </location>
</feature>
<keyword evidence="9" id="KW-1133">Transmembrane helix</keyword>
<dbReference type="GO" id="GO:0005886">
    <property type="term" value="C:plasma membrane"/>
    <property type="evidence" value="ECO:0007669"/>
    <property type="project" value="TreeGrafter"/>
</dbReference>
<accession>A0A938XT83</accession>
<dbReference type="InterPro" id="IPR005467">
    <property type="entry name" value="His_kinase_dom"/>
</dbReference>
<evidence type="ECO:0000256" key="8">
    <source>
        <dbReference type="SAM" id="Coils"/>
    </source>
</evidence>
<evidence type="ECO:0000259" key="10">
    <source>
        <dbReference type="PROSITE" id="PS50109"/>
    </source>
</evidence>
<evidence type="ECO:0000256" key="3">
    <source>
        <dbReference type="ARBA" id="ARBA00012438"/>
    </source>
</evidence>
<feature type="domain" description="Histidine kinase" evidence="10">
    <location>
        <begin position="143"/>
        <end position="285"/>
    </location>
</feature>
<organism evidence="11 12">
    <name type="scientific">Halanaerobacter jeridensis</name>
    <dbReference type="NCBI Taxonomy" id="706427"/>
    <lineage>
        <taxon>Bacteria</taxon>
        <taxon>Bacillati</taxon>
        <taxon>Bacillota</taxon>
        <taxon>Clostridia</taxon>
        <taxon>Halanaerobiales</taxon>
        <taxon>Halobacteroidaceae</taxon>
        <taxon>Halanaerobacter</taxon>
    </lineage>
</organism>
<dbReference type="Pfam" id="PF02518">
    <property type="entry name" value="HATPase_c"/>
    <property type="match status" value="1"/>
</dbReference>
<keyword evidence="12" id="KW-1185">Reference proteome</keyword>
<dbReference type="Proteomes" id="UP000774000">
    <property type="component" value="Unassembled WGS sequence"/>
</dbReference>
<keyword evidence="4" id="KW-0597">Phosphoprotein</keyword>
<evidence type="ECO:0000256" key="4">
    <source>
        <dbReference type="ARBA" id="ARBA00022553"/>
    </source>
</evidence>
<dbReference type="PANTHER" id="PTHR45453:SF1">
    <property type="entry name" value="PHOSPHATE REGULON SENSOR PROTEIN PHOR"/>
    <property type="match status" value="1"/>
</dbReference>
<dbReference type="SUPFAM" id="SSF55890">
    <property type="entry name" value="Sporulation response regulatory protein Spo0B"/>
    <property type="match status" value="1"/>
</dbReference>
<comment type="caution">
    <text evidence="11">The sequence shown here is derived from an EMBL/GenBank/DDBJ whole genome shotgun (WGS) entry which is preliminary data.</text>
</comment>
<dbReference type="AlphaFoldDB" id="A0A938XT83"/>
<keyword evidence="5" id="KW-0808">Transferase</keyword>
<proteinExistence type="predicted"/>
<keyword evidence="7" id="KW-0902">Two-component regulatory system</keyword>
<reference evidence="11" key="1">
    <citation type="submission" date="2021-01" db="EMBL/GenBank/DDBJ databases">
        <title>Genomic Encyclopedia of Type Strains, Phase IV (KMG-IV): sequencing the most valuable type-strain genomes for metagenomic binning, comparative biology and taxonomic classification.</title>
        <authorList>
            <person name="Goeker M."/>
        </authorList>
    </citation>
    <scope>NUCLEOTIDE SEQUENCE</scope>
    <source>
        <strain evidence="11">DSM 23230</strain>
    </source>
</reference>
<comment type="subcellular location">
    <subcellularLocation>
        <location evidence="2">Membrane</location>
    </subcellularLocation>
</comment>
<evidence type="ECO:0000313" key="11">
    <source>
        <dbReference type="EMBL" id="MBM7557399.1"/>
    </source>
</evidence>
<dbReference type="EC" id="2.7.13.3" evidence="3"/>
<gene>
    <name evidence="11" type="ORF">JOC47_002265</name>
</gene>
<dbReference type="GO" id="GO:0016036">
    <property type="term" value="P:cellular response to phosphate starvation"/>
    <property type="evidence" value="ECO:0007669"/>
    <property type="project" value="TreeGrafter"/>
</dbReference>
<keyword evidence="6 11" id="KW-0418">Kinase</keyword>
<dbReference type="Gene3D" id="3.30.565.10">
    <property type="entry name" value="Histidine kinase-like ATPase, C-terminal domain"/>
    <property type="match status" value="1"/>
</dbReference>
<evidence type="ECO:0000256" key="6">
    <source>
        <dbReference type="ARBA" id="ARBA00022777"/>
    </source>
</evidence>
<dbReference type="EMBL" id="JAFBDQ010000012">
    <property type="protein sequence ID" value="MBM7557399.1"/>
    <property type="molecule type" value="Genomic_DNA"/>
</dbReference>
<feature type="transmembrane region" description="Helical" evidence="9">
    <location>
        <begin position="42"/>
        <end position="64"/>
    </location>
</feature>
<keyword evidence="9" id="KW-0812">Transmembrane</keyword>
<protein>
    <recommendedName>
        <fullName evidence="3">histidine kinase</fullName>
        <ecNumber evidence="3">2.7.13.3</ecNumber>
    </recommendedName>
</protein>
<dbReference type="SMART" id="SM00387">
    <property type="entry name" value="HATPase_c"/>
    <property type="match status" value="1"/>
</dbReference>
<dbReference type="GO" id="GO:0004721">
    <property type="term" value="F:phosphoprotein phosphatase activity"/>
    <property type="evidence" value="ECO:0007669"/>
    <property type="project" value="TreeGrafter"/>
</dbReference>
<dbReference type="GO" id="GO:0000155">
    <property type="term" value="F:phosphorelay sensor kinase activity"/>
    <property type="evidence" value="ECO:0007669"/>
    <property type="project" value="InterPro"/>
</dbReference>
<evidence type="ECO:0000256" key="2">
    <source>
        <dbReference type="ARBA" id="ARBA00004370"/>
    </source>
</evidence>
<comment type="catalytic activity">
    <reaction evidence="1">
        <text>ATP + protein L-histidine = ADP + protein N-phospho-L-histidine.</text>
        <dbReference type="EC" id="2.7.13.3"/>
    </reaction>
</comment>
<dbReference type="Pfam" id="PF14689">
    <property type="entry name" value="SPOB_a"/>
    <property type="match status" value="1"/>
</dbReference>
<dbReference type="InterPro" id="IPR016120">
    <property type="entry name" value="Sig_transdc_His_kin_SpoOB"/>
</dbReference>